<dbReference type="GO" id="GO:0016616">
    <property type="term" value="F:oxidoreductase activity, acting on the CH-OH group of donors, NAD or NADP as acceptor"/>
    <property type="evidence" value="ECO:0007669"/>
    <property type="project" value="TreeGrafter"/>
</dbReference>
<dbReference type="PRINTS" id="PR00081">
    <property type="entry name" value="GDHRDH"/>
</dbReference>
<dbReference type="OrthoDB" id="24596at2157"/>
<evidence type="ECO:0000256" key="2">
    <source>
        <dbReference type="ARBA" id="ARBA00023002"/>
    </source>
</evidence>
<dbReference type="STRING" id="1582439.NPIRD3C_0040"/>
<evidence type="ECO:0000256" key="1">
    <source>
        <dbReference type="ARBA" id="ARBA00006484"/>
    </source>
</evidence>
<dbReference type="EMBL" id="CP010868">
    <property type="protein sequence ID" value="AJM91264.1"/>
    <property type="molecule type" value="Genomic_DNA"/>
</dbReference>
<reference evidence="4" key="1">
    <citation type="submission" date="2015-02" db="EMBL/GenBank/DDBJ databases">
        <title>Characterization of two novel Thaumarchaeota isolated from the Northern Adriatic Sea.</title>
        <authorList>
            <person name="Bayer B."/>
            <person name="Vojvoda J."/>
            <person name="Offre P."/>
            <person name="Srivastava A."/>
            <person name="Elisabeth N."/>
            <person name="Garcia J.A.L."/>
            <person name="Schleper C."/>
            <person name="Herndl G.J."/>
        </authorList>
    </citation>
    <scope>NUCLEOTIDE SEQUENCE [LARGE SCALE GENOMIC DNA]</scope>
    <source>
        <strain evidence="4">D3C</strain>
    </source>
</reference>
<keyword evidence="4" id="KW-1185">Reference proteome</keyword>
<dbReference type="KEGG" id="nid:NPIRD3C_0040"/>
<dbReference type="PANTHER" id="PTHR42760">
    <property type="entry name" value="SHORT-CHAIN DEHYDROGENASES/REDUCTASES FAMILY MEMBER"/>
    <property type="match status" value="1"/>
</dbReference>
<proteinExistence type="inferred from homology"/>
<dbReference type="InterPro" id="IPR002347">
    <property type="entry name" value="SDR_fam"/>
</dbReference>
<dbReference type="AlphaFoldDB" id="A0A0C5BT00"/>
<dbReference type="GeneID" id="41599213"/>
<dbReference type="InterPro" id="IPR036291">
    <property type="entry name" value="NAD(P)-bd_dom_sf"/>
</dbReference>
<dbReference type="PRINTS" id="PR00080">
    <property type="entry name" value="SDRFAMILY"/>
</dbReference>
<dbReference type="FunFam" id="3.40.50.720:FF:000084">
    <property type="entry name" value="Short-chain dehydrogenase reductase"/>
    <property type="match status" value="1"/>
</dbReference>
<name>A0A0C5BT00_9ARCH</name>
<keyword evidence="2" id="KW-0560">Oxidoreductase</keyword>
<dbReference type="HOGENOM" id="CLU_010194_1_1_2"/>
<comment type="similarity">
    <text evidence="1">Belongs to the short-chain dehydrogenases/reductases (SDR) family.</text>
</comment>
<evidence type="ECO:0000313" key="3">
    <source>
        <dbReference type="EMBL" id="AJM91264.1"/>
    </source>
</evidence>
<dbReference type="RefSeq" id="WP_148702293.1">
    <property type="nucleotide sequence ID" value="NZ_CP010868.1"/>
</dbReference>
<gene>
    <name evidence="3" type="ORF">NPIRD3C_0040</name>
</gene>
<sequence>MNVKKLFDLSNKVVVITGGAGLLGSQYAEGLTQAGANVIIADTNFEACKKIAKKLDQIYDKNSMPIKLDITNKKSIDGMVNKILKKYSKIDVLINNAAIQGNPKLRTTSFEEFPESEWGKALDVNLTGMFLCCQKIGKVMVKQKKGVIINVSSTYGIVAPDQRIYGKSGQNAAAFYSATKSGVLNFTRYLASYWNGKGIRVNTLSPGGVEKGQEKEFVKKYSAKTMLGRMARKDEYVGAIIFLASDASSYMTGSNLIVDGGWTAW</sequence>
<accession>A0A0C5BT00</accession>
<dbReference type="PANTHER" id="PTHR42760:SF133">
    <property type="entry name" value="3-OXOACYL-[ACYL-CARRIER-PROTEIN] REDUCTASE"/>
    <property type="match status" value="1"/>
</dbReference>
<organism evidence="3 4">
    <name type="scientific">Nitrosopumilus piranensis</name>
    <dbReference type="NCBI Taxonomy" id="1582439"/>
    <lineage>
        <taxon>Archaea</taxon>
        <taxon>Nitrososphaerota</taxon>
        <taxon>Nitrososphaeria</taxon>
        <taxon>Nitrosopumilales</taxon>
        <taxon>Nitrosopumilaceae</taxon>
        <taxon>Nitrosopumilus</taxon>
    </lineage>
</organism>
<dbReference type="PATRIC" id="fig|1582439.9.peg.40"/>
<reference evidence="3 4" key="2">
    <citation type="journal article" date="2016" name="ISME J.">
        <title>Physiological and genomic characterization of two novel marine thaumarchaeal strains indicates niche differentiation.</title>
        <authorList>
            <person name="Bayer B."/>
            <person name="Vojvoda J."/>
            <person name="Offre P."/>
            <person name="Alves R.J."/>
            <person name="Elisabeth N.H."/>
            <person name="Garcia J.A."/>
            <person name="Volland J.M."/>
            <person name="Srivastava A."/>
            <person name="Schleper C."/>
            <person name="Herndl G.J."/>
        </authorList>
    </citation>
    <scope>NUCLEOTIDE SEQUENCE [LARGE SCALE GENOMIC DNA]</scope>
    <source>
        <strain evidence="3 4">D3C</strain>
    </source>
</reference>
<dbReference type="SUPFAM" id="SSF51735">
    <property type="entry name" value="NAD(P)-binding Rossmann-fold domains"/>
    <property type="match status" value="1"/>
</dbReference>
<dbReference type="Proteomes" id="UP000032027">
    <property type="component" value="Chromosome"/>
</dbReference>
<reference evidence="3 4" key="3">
    <citation type="journal article" date="2019" name="Int. J. Syst. Evol. Microbiol.">
        <title>Nitrosopumilus adriaticus sp. nov. and Nitrosopumilus piranensis sp. nov., two ammonia-oxidizing archaea from the Adriatic Sea and members of the class Nitrososphaeria.</title>
        <authorList>
            <person name="Bayer B."/>
            <person name="Vojvoda J."/>
            <person name="Reinthaler T."/>
            <person name="Reyes C."/>
            <person name="Pinto M."/>
            <person name="Herndl G.J."/>
        </authorList>
    </citation>
    <scope>NUCLEOTIDE SEQUENCE [LARGE SCALE GENOMIC DNA]</scope>
    <source>
        <strain evidence="3 4">D3C</strain>
    </source>
</reference>
<protein>
    <submittedName>
        <fullName evidence="3">Dehydrogenase</fullName>
    </submittedName>
</protein>
<dbReference type="Gene3D" id="3.40.50.720">
    <property type="entry name" value="NAD(P)-binding Rossmann-like Domain"/>
    <property type="match status" value="1"/>
</dbReference>
<dbReference type="Pfam" id="PF13561">
    <property type="entry name" value="adh_short_C2"/>
    <property type="match status" value="1"/>
</dbReference>
<evidence type="ECO:0000313" key="4">
    <source>
        <dbReference type="Proteomes" id="UP000032027"/>
    </source>
</evidence>